<protein>
    <submittedName>
        <fullName evidence="2">Carbohydrate-binding module family 13 protein</fullName>
    </submittedName>
</protein>
<dbReference type="OrthoDB" id="4476188at2759"/>
<proteinExistence type="predicted"/>
<dbReference type="EMBL" id="KZ613943">
    <property type="protein sequence ID" value="PMD42278.1"/>
    <property type="molecule type" value="Genomic_DNA"/>
</dbReference>
<dbReference type="AlphaFoldDB" id="A0A2J6RUT5"/>
<organism evidence="2 3">
    <name type="scientific">Hyaloscypha variabilis (strain UAMH 11265 / GT02V1 / F)</name>
    <name type="common">Meliniomyces variabilis</name>
    <dbReference type="NCBI Taxonomy" id="1149755"/>
    <lineage>
        <taxon>Eukaryota</taxon>
        <taxon>Fungi</taxon>
        <taxon>Dikarya</taxon>
        <taxon>Ascomycota</taxon>
        <taxon>Pezizomycotina</taxon>
        <taxon>Leotiomycetes</taxon>
        <taxon>Helotiales</taxon>
        <taxon>Hyaloscyphaceae</taxon>
        <taxon>Hyaloscypha</taxon>
        <taxon>Hyaloscypha variabilis</taxon>
    </lineage>
</organism>
<dbReference type="Pfam" id="PF14200">
    <property type="entry name" value="RicinB_lectin_2"/>
    <property type="match status" value="1"/>
</dbReference>
<accession>A0A2J6RUT5</accession>
<dbReference type="SUPFAM" id="SSF50370">
    <property type="entry name" value="Ricin B-like lectins"/>
    <property type="match status" value="1"/>
</dbReference>
<evidence type="ECO:0000259" key="1">
    <source>
        <dbReference type="SMART" id="SM00458"/>
    </source>
</evidence>
<evidence type="ECO:0000313" key="3">
    <source>
        <dbReference type="Proteomes" id="UP000235786"/>
    </source>
</evidence>
<gene>
    <name evidence="2" type="ORF">L207DRAFT_510509</name>
</gene>
<feature type="domain" description="Ricin B lectin" evidence="1">
    <location>
        <begin position="7"/>
        <end position="144"/>
    </location>
</feature>
<evidence type="ECO:0000313" key="2">
    <source>
        <dbReference type="EMBL" id="PMD42278.1"/>
    </source>
</evidence>
<dbReference type="Proteomes" id="UP000235786">
    <property type="component" value="Unassembled WGS sequence"/>
</dbReference>
<dbReference type="Gene3D" id="2.80.10.50">
    <property type="match status" value="1"/>
</dbReference>
<sequence length="147" mass="14926">MSDFTGPGVYILVSVATGTIVNLSGANPANKTAVIGWTNDSAPNAQWELADAGNGQYLISNVATGTLLTGSGGASGPTTGNLISPTNTSARWTIKPAKNGAYIFYNVGIPSSVLNLSGASAALGTPVILWPETAGASNEQWYIKLPA</sequence>
<dbReference type="SMART" id="SM00458">
    <property type="entry name" value="RICIN"/>
    <property type="match status" value="1"/>
</dbReference>
<dbReference type="PROSITE" id="PS50231">
    <property type="entry name" value="RICIN_B_LECTIN"/>
    <property type="match status" value="1"/>
</dbReference>
<dbReference type="InterPro" id="IPR000772">
    <property type="entry name" value="Ricin_B_lectin"/>
</dbReference>
<reference evidence="2 3" key="1">
    <citation type="submission" date="2016-04" db="EMBL/GenBank/DDBJ databases">
        <title>A degradative enzymes factory behind the ericoid mycorrhizal symbiosis.</title>
        <authorList>
            <consortium name="DOE Joint Genome Institute"/>
            <person name="Martino E."/>
            <person name="Morin E."/>
            <person name="Grelet G."/>
            <person name="Kuo A."/>
            <person name="Kohler A."/>
            <person name="Daghino S."/>
            <person name="Barry K."/>
            <person name="Choi C."/>
            <person name="Cichocki N."/>
            <person name="Clum A."/>
            <person name="Copeland A."/>
            <person name="Hainaut M."/>
            <person name="Haridas S."/>
            <person name="Labutti K."/>
            <person name="Lindquist E."/>
            <person name="Lipzen A."/>
            <person name="Khouja H.-R."/>
            <person name="Murat C."/>
            <person name="Ohm R."/>
            <person name="Olson A."/>
            <person name="Spatafora J."/>
            <person name="Veneault-Fourrey C."/>
            <person name="Henrissat B."/>
            <person name="Grigoriev I."/>
            <person name="Martin F."/>
            <person name="Perotto S."/>
        </authorList>
    </citation>
    <scope>NUCLEOTIDE SEQUENCE [LARGE SCALE GENOMIC DNA]</scope>
    <source>
        <strain evidence="2 3">F</strain>
    </source>
</reference>
<dbReference type="InterPro" id="IPR035992">
    <property type="entry name" value="Ricin_B-like_lectins"/>
</dbReference>
<name>A0A2J6RUT5_HYAVF</name>
<keyword evidence="3" id="KW-1185">Reference proteome</keyword>